<dbReference type="EMBL" id="CP017757">
    <property type="protein sequence ID" value="AQV94185.1"/>
    <property type="molecule type" value="Genomic_DNA"/>
</dbReference>
<keyword evidence="1" id="KW-0812">Transmembrane</keyword>
<evidence type="ECO:0000256" key="1">
    <source>
        <dbReference type="SAM" id="Phobius"/>
    </source>
</evidence>
<evidence type="ECO:0000313" key="2">
    <source>
        <dbReference type="EMBL" id="AQV94185.1"/>
    </source>
</evidence>
<organism evidence="2 3">
    <name type="scientific">Cupriavidus necator</name>
    <name type="common">Alcaligenes eutrophus</name>
    <name type="synonym">Ralstonia eutropha</name>
    <dbReference type="NCBI Taxonomy" id="106590"/>
    <lineage>
        <taxon>Bacteria</taxon>
        <taxon>Pseudomonadati</taxon>
        <taxon>Pseudomonadota</taxon>
        <taxon>Betaproteobacteria</taxon>
        <taxon>Burkholderiales</taxon>
        <taxon>Burkholderiaceae</taxon>
        <taxon>Cupriavidus</taxon>
    </lineage>
</organism>
<accession>A0A1U9UPU0</accession>
<reference evidence="3" key="1">
    <citation type="submission" date="2017-02" db="EMBL/GenBank/DDBJ databases">
        <title>Complete genome sequence of Cupriavidus necator strain NH9, a 3-chlorobenzoate degrader.</title>
        <authorList>
            <person name="Moriuchi R."/>
            <person name="Dohra H."/>
            <person name="Ogawa N."/>
        </authorList>
    </citation>
    <scope>NUCLEOTIDE SEQUENCE [LARGE SCALE GENOMIC DNA]</scope>
    <source>
        <strain evidence="3">NH9</strain>
    </source>
</reference>
<name>A0A1U9UPU0_CUPNE</name>
<sequence>MARYLQFAARACCVGAIIVIVAIPSRQVYLHNAAEADTVGANQEPATKMLIRCETMHNRLRNRTVPRTLRMLTSRDVLVAGSLEAGAPAFHHCPSTPGKLTAAGHGH</sequence>
<keyword evidence="1" id="KW-0472">Membrane</keyword>
<feature type="transmembrane region" description="Helical" evidence="1">
    <location>
        <begin position="7"/>
        <end position="25"/>
    </location>
</feature>
<dbReference type="KEGG" id="cuh:BJN34_09820"/>
<dbReference type="AlphaFoldDB" id="A0A1U9UPU0"/>
<keyword evidence="1" id="KW-1133">Transmembrane helix</keyword>
<gene>
    <name evidence="2" type="ORF">BJN34_09820</name>
</gene>
<protein>
    <submittedName>
        <fullName evidence="2">Uncharacterized protein</fullName>
    </submittedName>
</protein>
<dbReference type="Proteomes" id="UP000189627">
    <property type="component" value="Chromosome 1"/>
</dbReference>
<proteinExistence type="predicted"/>
<evidence type="ECO:0000313" key="3">
    <source>
        <dbReference type="Proteomes" id="UP000189627"/>
    </source>
</evidence>